<evidence type="ECO:0000256" key="7">
    <source>
        <dbReference type="PROSITE-ProRule" id="PRU01373"/>
    </source>
</evidence>
<evidence type="ECO:0000256" key="5">
    <source>
        <dbReference type="ARBA" id="ARBA00022984"/>
    </source>
</evidence>
<dbReference type="InterPro" id="IPR050979">
    <property type="entry name" value="LD-transpeptidase"/>
</dbReference>
<sequence>MKGFLVMAFGKLRLATVVGLAALTGGATLVVGQNAGDMAVDEIRAIDPTTGGDSLVFDPSLPDPYAANDASLPELPSAPEELTSAALQDAPRGPAARMIPAQDGALPELPAAPADITARALERAPAPAPALAPKKEAPEDPFVINSILPIEGTIKYGEWFWDESRAPAKGKLVITVDLDARVISVFRDGHEIGTAVALLGTKSHPTPVGTFPILTKEKDNVSEKYDNAPMPWTLRMTWDGIAIHGSPVMNGYASHGCVGVPDPFAEKLFAIAKRGDKVIVTRGRMVNVGDKLISG</sequence>
<keyword evidence="3" id="KW-0808">Transferase</keyword>
<keyword evidence="5 7" id="KW-0573">Peptidoglycan synthesis</keyword>
<dbReference type="PANTHER" id="PTHR30582">
    <property type="entry name" value="L,D-TRANSPEPTIDASE"/>
    <property type="match status" value="1"/>
</dbReference>
<name>A0A074M9Y5_ERYLO</name>
<dbReference type="GO" id="GO:0016740">
    <property type="term" value="F:transferase activity"/>
    <property type="evidence" value="ECO:0007669"/>
    <property type="project" value="UniProtKB-KW"/>
</dbReference>
<proteinExistence type="inferred from homology"/>
<dbReference type="InterPro" id="IPR038063">
    <property type="entry name" value="Transpep_catalytic_dom"/>
</dbReference>
<dbReference type="GO" id="GO:0018104">
    <property type="term" value="P:peptidoglycan-protein cross-linking"/>
    <property type="evidence" value="ECO:0007669"/>
    <property type="project" value="TreeGrafter"/>
</dbReference>
<evidence type="ECO:0000256" key="8">
    <source>
        <dbReference type="SAM" id="SignalP"/>
    </source>
</evidence>
<comment type="similarity">
    <text evidence="2">Belongs to the YkuD family.</text>
</comment>
<dbReference type="SUPFAM" id="SSF141523">
    <property type="entry name" value="L,D-transpeptidase catalytic domain-like"/>
    <property type="match status" value="1"/>
</dbReference>
<gene>
    <name evidence="10" type="ORF">EH31_09090</name>
</gene>
<dbReference type="GO" id="GO:0071972">
    <property type="term" value="F:peptidoglycan L,D-transpeptidase activity"/>
    <property type="evidence" value="ECO:0007669"/>
    <property type="project" value="TreeGrafter"/>
</dbReference>
<dbReference type="PANTHER" id="PTHR30582:SF2">
    <property type="entry name" value="L,D-TRANSPEPTIDASE YCIB-RELATED"/>
    <property type="match status" value="1"/>
</dbReference>
<feature type="domain" description="L,D-TPase catalytic" evidence="9">
    <location>
        <begin position="172"/>
        <end position="281"/>
    </location>
</feature>
<protein>
    <recommendedName>
        <fullName evidence="9">L,D-TPase catalytic domain-containing protein</fullName>
    </recommendedName>
</protein>
<dbReference type="Pfam" id="PF03734">
    <property type="entry name" value="YkuD"/>
    <property type="match status" value="1"/>
</dbReference>
<dbReference type="InterPro" id="IPR005490">
    <property type="entry name" value="LD_TPept_cat_dom"/>
</dbReference>
<evidence type="ECO:0000256" key="2">
    <source>
        <dbReference type="ARBA" id="ARBA00005992"/>
    </source>
</evidence>
<dbReference type="Gene3D" id="2.40.440.10">
    <property type="entry name" value="L,D-transpeptidase catalytic domain-like"/>
    <property type="match status" value="1"/>
</dbReference>
<dbReference type="PROSITE" id="PS52029">
    <property type="entry name" value="LD_TPASE"/>
    <property type="match status" value="1"/>
</dbReference>
<feature type="active site" description="Nucleophile" evidence="7">
    <location>
        <position position="257"/>
    </location>
</feature>
<feature type="active site" description="Proton donor/acceptor" evidence="7">
    <location>
        <position position="244"/>
    </location>
</feature>
<dbReference type="AlphaFoldDB" id="A0A074M9Y5"/>
<evidence type="ECO:0000256" key="4">
    <source>
        <dbReference type="ARBA" id="ARBA00022960"/>
    </source>
</evidence>
<dbReference type="eggNOG" id="COG1376">
    <property type="taxonomic scope" value="Bacteria"/>
</dbReference>
<evidence type="ECO:0000256" key="3">
    <source>
        <dbReference type="ARBA" id="ARBA00022679"/>
    </source>
</evidence>
<reference evidence="10 11" key="1">
    <citation type="submission" date="2014-04" db="EMBL/GenBank/DDBJ databases">
        <title>A comprehensive comparison of genomes of Erythrobacter spp. strains.</title>
        <authorList>
            <person name="Zheng Q."/>
        </authorList>
    </citation>
    <scope>NUCLEOTIDE SEQUENCE [LARGE SCALE GENOMIC DNA]</scope>
    <source>
        <strain evidence="10 11">DSM 6997</strain>
    </source>
</reference>
<dbReference type="CDD" id="cd16913">
    <property type="entry name" value="YkuD_like"/>
    <property type="match status" value="1"/>
</dbReference>
<keyword evidence="4 7" id="KW-0133">Cell shape</keyword>
<evidence type="ECO:0000313" key="10">
    <source>
        <dbReference type="EMBL" id="KEO90234.1"/>
    </source>
</evidence>
<dbReference type="EMBL" id="JMIW01000003">
    <property type="protein sequence ID" value="KEO90234.1"/>
    <property type="molecule type" value="Genomic_DNA"/>
</dbReference>
<accession>A0A074M9Y5</accession>
<comment type="caution">
    <text evidence="10">The sequence shown here is derived from an EMBL/GenBank/DDBJ whole genome shotgun (WGS) entry which is preliminary data.</text>
</comment>
<evidence type="ECO:0000256" key="1">
    <source>
        <dbReference type="ARBA" id="ARBA00004752"/>
    </source>
</evidence>
<keyword evidence="8" id="KW-0732">Signal</keyword>
<feature type="signal peptide" evidence="8">
    <location>
        <begin position="1"/>
        <end position="21"/>
    </location>
</feature>
<evidence type="ECO:0000313" key="11">
    <source>
        <dbReference type="Proteomes" id="UP000027647"/>
    </source>
</evidence>
<dbReference type="GO" id="GO:0005576">
    <property type="term" value="C:extracellular region"/>
    <property type="evidence" value="ECO:0007669"/>
    <property type="project" value="TreeGrafter"/>
</dbReference>
<evidence type="ECO:0000256" key="6">
    <source>
        <dbReference type="ARBA" id="ARBA00023316"/>
    </source>
</evidence>
<evidence type="ECO:0000259" key="9">
    <source>
        <dbReference type="PROSITE" id="PS52029"/>
    </source>
</evidence>
<dbReference type="STRING" id="1044.EH31_09090"/>
<keyword evidence="6 7" id="KW-0961">Cell wall biogenesis/degradation</keyword>
<organism evidence="10 11">
    <name type="scientific">Erythrobacter longus</name>
    <dbReference type="NCBI Taxonomy" id="1044"/>
    <lineage>
        <taxon>Bacteria</taxon>
        <taxon>Pseudomonadati</taxon>
        <taxon>Pseudomonadota</taxon>
        <taxon>Alphaproteobacteria</taxon>
        <taxon>Sphingomonadales</taxon>
        <taxon>Erythrobacteraceae</taxon>
        <taxon>Erythrobacter/Porphyrobacter group</taxon>
        <taxon>Erythrobacter</taxon>
    </lineage>
</organism>
<comment type="pathway">
    <text evidence="1 7">Cell wall biogenesis; peptidoglycan biosynthesis.</text>
</comment>
<feature type="chain" id="PRO_5001698623" description="L,D-TPase catalytic domain-containing protein" evidence="8">
    <location>
        <begin position="22"/>
        <end position="295"/>
    </location>
</feature>
<dbReference type="GO" id="GO:0008360">
    <property type="term" value="P:regulation of cell shape"/>
    <property type="evidence" value="ECO:0007669"/>
    <property type="project" value="UniProtKB-UniRule"/>
</dbReference>
<keyword evidence="11" id="KW-1185">Reference proteome</keyword>
<dbReference type="Proteomes" id="UP000027647">
    <property type="component" value="Unassembled WGS sequence"/>
</dbReference>
<dbReference type="GO" id="GO:0071555">
    <property type="term" value="P:cell wall organization"/>
    <property type="evidence" value="ECO:0007669"/>
    <property type="project" value="UniProtKB-UniRule"/>
</dbReference>
<dbReference type="UniPathway" id="UPA00219"/>